<dbReference type="SUPFAM" id="SSF50494">
    <property type="entry name" value="Trypsin-like serine proteases"/>
    <property type="match status" value="1"/>
</dbReference>
<keyword evidence="4" id="KW-1185">Reference proteome</keyword>
<gene>
    <name evidence="3" type="ORF">ACFL27_18750</name>
</gene>
<feature type="transmembrane region" description="Helical" evidence="2">
    <location>
        <begin position="632"/>
        <end position="653"/>
    </location>
</feature>
<dbReference type="InterPro" id="IPR050966">
    <property type="entry name" value="Glutamyl_endopeptidase"/>
</dbReference>
<dbReference type="PANTHER" id="PTHR15462:SF8">
    <property type="entry name" value="SERINE PROTEASE"/>
    <property type="match status" value="1"/>
</dbReference>
<accession>A0ABV6Z1C9</accession>
<dbReference type="InterPro" id="IPR013783">
    <property type="entry name" value="Ig-like_fold"/>
</dbReference>
<protein>
    <recommendedName>
        <fullName evidence="5">Serine protease</fullName>
    </recommendedName>
</protein>
<dbReference type="InterPro" id="IPR043504">
    <property type="entry name" value="Peptidase_S1_PA_chymotrypsin"/>
</dbReference>
<name>A0ABV6Z1C9_UNCC1</name>
<dbReference type="Proteomes" id="UP001594351">
    <property type="component" value="Unassembled WGS sequence"/>
</dbReference>
<dbReference type="Gene3D" id="2.60.120.380">
    <property type="match status" value="1"/>
</dbReference>
<dbReference type="Gene3D" id="2.60.40.10">
    <property type="entry name" value="Immunoglobulins"/>
    <property type="match status" value="1"/>
</dbReference>
<keyword evidence="2" id="KW-0472">Membrane</keyword>
<evidence type="ECO:0000313" key="4">
    <source>
        <dbReference type="Proteomes" id="UP001594351"/>
    </source>
</evidence>
<evidence type="ECO:0008006" key="5">
    <source>
        <dbReference type="Google" id="ProtNLM"/>
    </source>
</evidence>
<dbReference type="Gene3D" id="2.40.10.10">
    <property type="entry name" value="Trypsin-like serine proteases"/>
    <property type="match status" value="2"/>
</dbReference>
<evidence type="ECO:0000256" key="1">
    <source>
        <dbReference type="ARBA" id="ARBA00022729"/>
    </source>
</evidence>
<dbReference type="PANTHER" id="PTHR15462">
    <property type="entry name" value="SERINE PROTEASE"/>
    <property type="match status" value="1"/>
</dbReference>
<dbReference type="EMBL" id="JBHPBY010000286">
    <property type="protein sequence ID" value="MFC1852240.1"/>
    <property type="molecule type" value="Genomic_DNA"/>
</dbReference>
<reference evidence="3 4" key="1">
    <citation type="submission" date="2024-09" db="EMBL/GenBank/DDBJ databases">
        <title>Laminarin stimulates single cell rates of sulfate reduction while oxygen inhibits transcriptomic activity in coastal marine sediment.</title>
        <authorList>
            <person name="Lindsay M."/>
            <person name="Orcutt B."/>
            <person name="Emerson D."/>
            <person name="Stepanauskas R."/>
            <person name="D'Angelo T."/>
        </authorList>
    </citation>
    <scope>NUCLEOTIDE SEQUENCE [LARGE SCALE GENOMIC DNA]</scope>
    <source>
        <strain evidence="3">SAG AM-311-K15</strain>
    </source>
</reference>
<dbReference type="InterPro" id="IPR009003">
    <property type="entry name" value="Peptidase_S1_PA"/>
</dbReference>
<organism evidence="3 4">
    <name type="scientific">candidate division CSSED10-310 bacterium</name>
    <dbReference type="NCBI Taxonomy" id="2855610"/>
    <lineage>
        <taxon>Bacteria</taxon>
        <taxon>Bacteria division CSSED10-310</taxon>
    </lineage>
</organism>
<dbReference type="PROSITE" id="PS00134">
    <property type="entry name" value="TRYPSIN_HIS"/>
    <property type="match status" value="1"/>
</dbReference>
<evidence type="ECO:0000313" key="3">
    <source>
        <dbReference type="EMBL" id="MFC1852240.1"/>
    </source>
</evidence>
<proteinExistence type="predicted"/>
<keyword evidence="1" id="KW-0732">Signal</keyword>
<comment type="caution">
    <text evidence="3">The sequence shown here is derived from an EMBL/GenBank/DDBJ whole genome shotgun (WGS) entry which is preliminary data.</text>
</comment>
<evidence type="ECO:0000256" key="2">
    <source>
        <dbReference type="SAM" id="Phobius"/>
    </source>
</evidence>
<keyword evidence="2" id="KW-0812">Transmembrane</keyword>
<keyword evidence="2" id="KW-1133">Transmembrane helix</keyword>
<dbReference type="InterPro" id="IPR018114">
    <property type="entry name" value="TRYPSIN_HIS"/>
</dbReference>
<sequence length="660" mass="73930">MASFAKGFITLFVLFILIYPVFGSNSLSDLEEEKQIQFFKILKSAKPAPNPPGPLYDEGESASREHTRTVGYNLQTGETTLFGKSDAKNLPLKDRGRLSVQPFYIGFIDDIQQLTHEELMKLEGVDCLDCPDSRIVPTPPTPVIYSLDYPWCTVSKLLLRFESGGQDYYYVCSAVSAGDFHLLTAGHCIFNWDPNKDGDTRDGAWASEIWAWPGQTDRVDPEDRPDAPYGVAKSVYLRSYIGWTQDHNYDHDWGLITLDRRVGQRTGWMGRETGTSSSLHFTGYPAEEPYVPPDTLVQYHGYDENNVQFYLLHRIVMQAFVYGGHSGGPTWRYSDPDRYINGINSTSDRVGNAIMTYLTNGKRTDLNSWMATDETDRPPTSRPDLIEYVFNTSDKDLYTNVLEQGDSFSLKYNVLNAGFSNSGDITVNFYLSTNDIISSNDNLIGTAALADLDAWSYVINSTSLTVPIDFPVGTYYVGWIMSCAQLEYNVDNNAVVISKETLTVNPKVYLNCSNAITLAPGIPYQGSTTGGYSNVDYYSCVDWFESGPEVTHKITIQRASRLEARLDYQSNPDLDLFILGMCNEYICWAYGEDTATLSVASPGTYYIVVDGRNAAHGDYTLIVDTTEVDVPALGRGVIGWMILMMSLSILMTLRKRKQRL</sequence>